<dbReference type="GO" id="GO:0046983">
    <property type="term" value="F:protein dimerization activity"/>
    <property type="evidence" value="ECO:0007669"/>
    <property type="project" value="InterPro"/>
</dbReference>
<comment type="caution">
    <text evidence="8">The sequence shown here is derived from an EMBL/GenBank/DDBJ whole genome shotgun (WGS) entry which is preliminary data.</text>
</comment>
<dbReference type="Gene3D" id="3.40.50.150">
    <property type="entry name" value="Vaccinia Virus protein VP39"/>
    <property type="match status" value="1"/>
</dbReference>
<dbReference type="SUPFAM" id="SSF53335">
    <property type="entry name" value="S-adenosyl-L-methionine-dependent methyltransferases"/>
    <property type="match status" value="1"/>
</dbReference>
<evidence type="ECO:0000256" key="2">
    <source>
        <dbReference type="ARBA" id="ARBA00022603"/>
    </source>
</evidence>
<dbReference type="OrthoDB" id="2410195at2759"/>
<dbReference type="Pfam" id="PF08100">
    <property type="entry name" value="Dimerisation"/>
    <property type="match status" value="1"/>
</dbReference>
<dbReference type="FunFam" id="1.10.10.10:FF:000213">
    <property type="entry name" value="Coniferyl alcohol 9-O-methyltransferase"/>
    <property type="match status" value="1"/>
</dbReference>
<evidence type="ECO:0000256" key="3">
    <source>
        <dbReference type="ARBA" id="ARBA00022679"/>
    </source>
</evidence>
<evidence type="ECO:0000313" key="8">
    <source>
        <dbReference type="EMBL" id="OVA00009.1"/>
    </source>
</evidence>
<name>A0A200PP85_MACCD</name>
<dbReference type="STRING" id="56857.A0A200PP85"/>
<dbReference type="InterPro" id="IPR016461">
    <property type="entry name" value="COMT-like"/>
</dbReference>
<dbReference type="InterPro" id="IPR001077">
    <property type="entry name" value="COMT_C"/>
</dbReference>
<dbReference type="Proteomes" id="UP000195402">
    <property type="component" value="Unassembled WGS sequence"/>
</dbReference>
<feature type="domain" description="O-methyltransferase C-terminal" evidence="6">
    <location>
        <begin position="138"/>
        <end position="348"/>
    </location>
</feature>
<dbReference type="PROSITE" id="PS51683">
    <property type="entry name" value="SAM_OMT_II"/>
    <property type="match status" value="1"/>
</dbReference>
<dbReference type="GO" id="GO:0008171">
    <property type="term" value="F:O-methyltransferase activity"/>
    <property type="evidence" value="ECO:0007669"/>
    <property type="project" value="InterPro"/>
</dbReference>
<keyword evidence="1" id="KW-0017">Alkaloid metabolism</keyword>
<keyword evidence="4" id="KW-0949">S-adenosyl-L-methionine</keyword>
<dbReference type="Pfam" id="PF00891">
    <property type="entry name" value="Methyltransf_2"/>
    <property type="match status" value="1"/>
</dbReference>
<dbReference type="InterPro" id="IPR029063">
    <property type="entry name" value="SAM-dependent_MTases_sf"/>
</dbReference>
<evidence type="ECO:0000256" key="4">
    <source>
        <dbReference type="ARBA" id="ARBA00022691"/>
    </source>
</evidence>
<evidence type="ECO:0000259" key="7">
    <source>
        <dbReference type="Pfam" id="PF08100"/>
    </source>
</evidence>
<keyword evidence="9" id="KW-1185">Reference proteome</keyword>
<dbReference type="InterPro" id="IPR036390">
    <property type="entry name" value="WH_DNA-bd_sf"/>
</dbReference>
<proteinExistence type="predicted"/>
<protein>
    <submittedName>
        <fullName evidence="8">O-methyltransferase</fullName>
    </submittedName>
</protein>
<keyword evidence="2 8" id="KW-0489">Methyltransferase</keyword>
<feature type="domain" description="O-methyltransferase dimerisation" evidence="7">
    <location>
        <begin position="22"/>
        <end position="116"/>
    </location>
</feature>
<dbReference type="GO" id="GO:0032259">
    <property type="term" value="P:methylation"/>
    <property type="evidence" value="ECO:0007669"/>
    <property type="project" value="UniProtKB-KW"/>
</dbReference>
<accession>A0A200PP85</accession>
<sequence length="367" mass="41144">MDSSASTEVKGNELLQVHAHVWKYAFSYISSMCLKCAVQLSIPEIIHNHGKPMTLSSLVDALSLPPSKTEAVNRLMRFLIHAGFFATQKLDENQEDLEEVAEEGFLLTPSSRYLIKDDTNTLSSIVLAIVDPVLVTPFYSLSDWFRGNGSTTFEAGQGMGIWNFLEHHPEYSKNFNYAMANDSRPIMSVVVNEGKAVFENLKSLVDVGGGNGTSAKAIAEAFPHLKCLVLDLPHVVADHIPKINTKNLDFIGGNMFDSIPRADAVLMKNILHDWSDKDCVKILKRCREAIPGREEGGKMIILDVVMEDRKQEHDSTEIQLLFDMIMMTIGGKERTEKEWKKLFLESGFTDYKITPLLGFRSIIEVYP</sequence>
<dbReference type="GO" id="GO:0009820">
    <property type="term" value="P:alkaloid metabolic process"/>
    <property type="evidence" value="ECO:0007669"/>
    <property type="project" value="UniProtKB-KW"/>
</dbReference>
<dbReference type="CDD" id="cd02440">
    <property type="entry name" value="AdoMet_MTases"/>
    <property type="match status" value="1"/>
</dbReference>
<dbReference type="OMA" id="FEMAHGA"/>
<dbReference type="AlphaFoldDB" id="A0A200PP85"/>
<dbReference type="PIRSF" id="PIRSF005739">
    <property type="entry name" value="O-mtase"/>
    <property type="match status" value="1"/>
</dbReference>
<evidence type="ECO:0000259" key="6">
    <source>
        <dbReference type="Pfam" id="PF00891"/>
    </source>
</evidence>
<dbReference type="PANTHER" id="PTHR11746">
    <property type="entry name" value="O-METHYLTRANSFERASE"/>
    <property type="match status" value="1"/>
</dbReference>
<evidence type="ECO:0000256" key="5">
    <source>
        <dbReference type="PIRSR" id="PIRSR005739-1"/>
    </source>
</evidence>
<keyword evidence="3 8" id="KW-0808">Transferase</keyword>
<dbReference type="InParanoid" id="A0A200PP85"/>
<reference evidence="8 9" key="1">
    <citation type="journal article" date="2017" name="Mol. Plant">
        <title>The Genome of Medicinal Plant Macleaya cordata Provides New Insights into Benzylisoquinoline Alkaloids Metabolism.</title>
        <authorList>
            <person name="Liu X."/>
            <person name="Liu Y."/>
            <person name="Huang P."/>
            <person name="Ma Y."/>
            <person name="Qing Z."/>
            <person name="Tang Q."/>
            <person name="Cao H."/>
            <person name="Cheng P."/>
            <person name="Zheng Y."/>
            <person name="Yuan Z."/>
            <person name="Zhou Y."/>
            <person name="Liu J."/>
            <person name="Tang Z."/>
            <person name="Zhuo Y."/>
            <person name="Zhang Y."/>
            <person name="Yu L."/>
            <person name="Huang J."/>
            <person name="Yang P."/>
            <person name="Peng Q."/>
            <person name="Zhang J."/>
            <person name="Jiang W."/>
            <person name="Zhang Z."/>
            <person name="Lin K."/>
            <person name="Ro D.K."/>
            <person name="Chen X."/>
            <person name="Xiong X."/>
            <person name="Shang Y."/>
            <person name="Huang S."/>
            <person name="Zeng J."/>
        </authorList>
    </citation>
    <scope>NUCLEOTIDE SEQUENCE [LARGE SCALE GENOMIC DNA]</scope>
    <source>
        <strain evidence="9">cv. BLH2017</strain>
        <tissue evidence="8">Root</tissue>
    </source>
</reference>
<evidence type="ECO:0000256" key="1">
    <source>
        <dbReference type="ARBA" id="ARBA00022589"/>
    </source>
</evidence>
<dbReference type="Gene3D" id="1.10.10.10">
    <property type="entry name" value="Winged helix-like DNA-binding domain superfamily/Winged helix DNA-binding domain"/>
    <property type="match status" value="1"/>
</dbReference>
<gene>
    <name evidence="8" type="ORF">BVC80_8595g16</name>
</gene>
<organism evidence="8 9">
    <name type="scientific">Macleaya cordata</name>
    <name type="common">Five-seeded plume-poppy</name>
    <name type="synonym">Bocconia cordata</name>
    <dbReference type="NCBI Taxonomy" id="56857"/>
    <lineage>
        <taxon>Eukaryota</taxon>
        <taxon>Viridiplantae</taxon>
        <taxon>Streptophyta</taxon>
        <taxon>Embryophyta</taxon>
        <taxon>Tracheophyta</taxon>
        <taxon>Spermatophyta</taxon>
        <taxon>Magnoliopsida</taxon>
        <taxon>Ranunculales</taxon>
        <taxon>Papaveraceae</taxon>
        <taxon>Papaveroideae</taxon>
        <taxon>Macleaya</taxon>
    </lineage>
</organism>
<dbReference type="EMBL" id="MVGT01004385">
    <property type="protein sequence ID" value="OVA00009.1"/>
    <property type="molecule type" value="Genomic_DNA"/>
</dbReference>
<dbReference type="FunFam" id="3.40.50.150:FF:000057">
    <property type="entry name" value="O-methyltransferase ZRP4"/>
    <property type="match status" value="1"/>
</dbReference>
<feature type="active site" description="Proton acceptor" evidence="5">
    <location>
        <position position="272"/>
    </location>
</feature>
<evidence type="ECO:0000313" key="9">
    <source>
        <dbReference type="Proteomes" id="UP000195402"/>
    </source>
</evidence>
<dbReference type="InterPro" id="IPR036388">
    <property type="entry name" value="WH-like_DNA-bd_sf"/>
</dbReference>
<dbReference type="InterPro" id="IPR012967">
    <property type="entry name" value="COMT_dimerisation"/>
</dbReference>
<dbReference type="SUPFAM" id="SSF46785">
    <property type="entry name" value="Winged helix' DNA-binding domain"/>
    <property type="match status" value="1"/>
</dbReference>